<evidence type="ECO:0000256" key="3">
    <source>
        <dbReference type="ARBA" id="ARBA00034247"/>
    </source>
</evidence>
<dbReference type="Pfam" id="PF00990">
    <property type="entry name" value="GGDEF"/>
    <property type="match status" value="1"/>
</dbReference>
<dbReference type="KEGG" id="mech:Q9L42_009420"/>
<dbReference type="AlphaFoldDB" id="A0AAU7NZB0"/>
<evidence type="ECO:0000313" key="5">
    <source>
        <dbReference type="EMBL" id="XBS22327.1"/>
    </source>
</evidence>
<proteinExistence type="predicted"/>
<keyword evidence="5" id="KW-0808">Transferase</keyword>
<protein>
    <recommendedName>
        <fullName evidence="2">diguanylate cyclase</fullName>
        <ecNumber evidence="2">2.7.7.65</ecNumber>
    </recommendedName>
</protein>
<dbReference type="EC" id="2.7.7.65" evidence="2"/>
<dbReference type="PANTHER" id="PTHR45138">
    <property type="entry name" value="REGULATORY COMPONENTS OF SENSORY TRANSDUCTION SYSTEM"/>
    <property type="match status" value="1"/>
</dbReference>
<keyword evidence="6" id="KW-1185">Reference proteome</keyword>
<dbReference type="GO" id="GO:0043709">
    <property type="term" value="P:cell adhesion involved in single-species biofilm formation"/>
    <property type="evidence" value="ECO:0007669"/>
    <property type="project" value="TreeGrafter"/>
</dbReference>
<gene>
    <name evidence="5" type="ORF">Q9L42_009420</name>
</gene>
<dbReference type="SUPFAM" id="SSF55073">
    <property type="entry name" value="Nucleotide cyclase"/>
    <property type="match status" value="1"/>
</dbReference>
<accession>A0AAU7NZB0</accession>
<dbReference type="Gene3D" id="3.30.70.270">
    <property type="match status" value="1"/>
</dbReference>
<dbReference type="PANTHER" id="PTHR45138:SF9">
    <property type="entry name" value="DIGUANYLATE CYCLASE DGCM-RELATED"/>
    <property type="match status" value="1"/>
</dbReference>
<reference evidence="5 6" key="1">
    <citation type="journal article" date="2024" name="Microbiology">
        <title>Methylomarinum rosea sp. nov., a novel halophilic methanotrophic bacterium from the hypersaline Lake Elton.</title>
        <authorList>
            <person name="Suleimanov R.Z."/>
            <person name="Oshkin I.Y."/>
            <person name="Danilova O.V."/>
            <person name="Suzina N.E."/>
            <person name="Dedysh S.N."/>
        </authorList>
    </citation>
    <scope>NUCLEOTIDE SEQUENCE [LARGE SCALE GENOMIC DNA]</scope>
    <source>
        <strain evidence="5 6">Ch1-1</strain>
    </source>
</reference>
<dbReference type="InterPro" id="IPR050469">
    <property type="entry name" value="Diguanylate_Cyclase"/>
</dbReference>
<dbReference type="SMART" id="SM00267">
    <property type="entry name" value="GGDEF"/>
    <property type="match status" value="1"/>
</dbReference>
<dbReference type="GO" id="GO:0005886">
    <property type="term" value="C:plasma membrane"/>
    <property type="evidence" value="ECO:0007669"/>
    <property type="project" value="TreeGrafter"/>
</dbReference>
<dbReference type="NCBIfam" id="TIGR00254">
    <property type="entry name" value="GGDEF"/>
    <property type="match status" value="1"/>
</dbReference>
<evidence type="ECO:0000256" key="1">
    <source>
        <dbReference type="ARBA" id="ARBA00001946"/>
    </source>
</evidence>
<dbReference type="Proteomes" id="UP001225378">
    <property type="component" value="Chromosome"/>
</dbReference>
<dbReference type="InterPro" id="IPR000160">
    <property type="entry name" value="GGDEF_dom"/>
</dbReference>
<evidence type="ECO:0000259" key="4">
    <source>
        <dbReference type="PROSITE" id="PS50887"/>
    </source>
</evidence>
<dbReference type="PROSITE" id="PS52050">
    <property type="entry name" value="WYL"/>
    <property type="match status" value="1"/>
</dbReference>
<dbReference type="GO" id="GO:0052621">
    <property type="term" value="F:diguanylate cyclase activity"/>
    <property type="evidence" value="ECO:0007669"/>
    <property type="project" value="UniProtKB-EC"/>
</dbReference>
<dbReference type="RefSeq" id="WP_349432675.1">
    <property type="nucleotide sequence ID" value="NZ_CP157743.1"/>
</dbReference>
<evidence type="ECO:0000256" key="2">
    <source>
        <dbReference type="ARBA" id="ARBA00012528"/>
    </source>
</evidence>
<dbReference type="GO" id="GO:1902201">
    <property type="term" value="P:negative regulation of bacterial-type flagellum-dependent cell motility"/>
    <property type="evidence" value="ECO:0007669"/>
    <property type="project" value="TreeGrafter"/>
</dbReference>
<feature type="domain" description="GGDEF" evidence="4">
    <location>
        <begin position="277"/>
        <end position="428"/>
    </location>
</feature>
<organism evidence="5 6">
    <name type="scientific">Methylomarinum roseum</name>
    <dbReference type="NCBI Taxonomy" id="3067653"/>
    <lineage>
        <taxon>Bacteria</taxon>
        <taxon>Pseudomonadati</taxon>
        <taxon>Pseudomonadota</taxon>
        <taxon>Gammaproteobacteria</taxon>
        <taxon>Methylococcales</taxon>
        <taxon>Methylococcaceae</taxon>
        <taxon>Methylomarinum</taxon>
    </lineage>
</organism>
<evidence type="ECO:0000313" key="6">
    <source>
        <dbReference type="Proteomes" id="UP001225378"/>
    </source>
</evidence>
<name>A0AAU7NZB0_9GAMM</name>
<comment type="catalytic activity">
    <reaction evidence="3">
        <text>2 GTP = 3',3'-c-di-GMP + 2 diphosphate</text>
        <dbReference type="Rhea" id="RHEA:24898"/>
        <dbReference type="ChEBI" id="CHEBI:33019"/>
        <dbReference type="ChEBI" id="CHEBI:37565"/>
        <dbReference type="ChEBI" id="CHEBI:58805"/>
        <dbReference type="EC" id="2.7.7.65"/>
    </reaction>
</comment>
<sequence>MHKQNKDAFIRHVMMQHLAHLLPREIAEYLEQQDQLRSVDDDLATAIEDWNKKISVQSYWQGVFNDYEEKKYQALLERYKQALFGKRQLKINYEDLPEPVIFNPFGLVVRNSQYFFAGSYGDSQEPNLLPVNKLHALSLTESPALTPEADFDLEAFSETYLNHPVSPHLIKHLIVEFPEKSYFYVKSHPIRCKKFILSEPQGSPGYFNLEAFDVPNTIKLQRWLSGFHDDAQVLRPAFLRRQINRSYVDQLTNLYNRNAFDRLGQREVERYYRNNDCHFSLLVMDIDHFKTINDQHGHIFGDEVLVKVAECFRGYDAIRYGGEEFAVLLPETRAKQAHIAAERIRKNIERLSLKNDQRQPVPVTISIGIAEFPIHLSTSDRKILNAQKHSKSPHQSKSNLMTAITGQADKALYQAKGSGRNQSVIYQADLS</sequence>
<dbReference type="CDD" id="cd01949">
    <property type="entry name" value="GGDEF"/>
    <property type="match status" value="1"/>
</dbReference>
<keyword evidence="5" id="KW-0548">Nucleotidyltransferase</keyword>
<dbReference type="EMBL" id="CP157743">
    <property type="protein sequence ID" value="XBS22327.1"/>
    <property type="molecule type" value="Genomic_DNA"/>
</dbReference>
<dbReference type="FunFam" id="3.30.70.270:FF:000001">
    <property type="entry name" value="Diguanylate cyclase domain protein"/>
    <property type="match status" value="1"/>
</dbReference>
<comment type="cofactor">
    <cofactor evidence="1">
        <name>Mg(2+)</name>
        <dbReference type="ChEBI" id="CHEBI:18420"/>
    </cofactor>
</comment>
<dbReference type="InterPro" id="IPR043128">
    <property type="entry name" value="Rev_trsase/Diguanyl_cyclase"/>
</dbReference>
<dbReference type="PROSITE" id="PS50887">
    <property type="entry name" value="GGDEF"/>
    <property type="match status" value="1"/>
</dbReference>
<dbReference type="InterPro" id="IPR029787">
    <property type="entry name" value="Nucleotide_cyclase"/>
</dbReference>